<dbReference type="AlphaFoldDB" id="A0A3B0T742"/>
<dbReference type="GO" id="GO:0006313">
    <property type="term" value="P:DNA transposition"/>
    <property type="evidence" value="ECO:0007669"/>
    <property type="project" value="InterPro"/>
</dbReference>
<dbReference type="Pfam" id="PF01548">
    <property type="entry name" value="DEDD_Tnp_IS110"/>
    <property type="match status" value="1"/>
</dbReference>
<feature type="domain" description="Transposase IS110-like N-terminal" evidence="1">
    <location>
        <begin position="16"/>
        <end position="105"/>
    </location>
</feature>
<dbReference type="EMBL" id="UOEL01000074">
    <property type="protein sequence ID" value="VAW11883.1"/>
    <property type="molecule type" value="Genomic_DNA"/>
</dbReference>
<evidence type="ECO:0000259" key="1">
    <source>
        <dbReference type="Pfam" id="PF01548"/>
    </source>
</evidence>
<reference evidence="2" key="1">
    <citation type="submission" date="2018-06" db="EMBL/GenBank/DDBJ databases">
        <authorList>
            <person name="Zhirakovskaya E."/>
        </authorList>
    </citation>
    <scope>NUCLEOTIDE SEQUENCE</scope>
</reference>
<dbReference type="GO" id="GO:0004803">
    <property type="term" value="F:transposase activity"/>
    <property type="evidence" value="ECO:0007669"/>
    <property type="project" value="InterPro"/>
</dbReference>
<dbReference type="InterPro" id="IPR002525">
    <property type="entry name" value="Transp_IS110-like_N"/>
</dbReference>
<dbReference type="PANTHER" id="PTHR33055:SF13">
    <property type="entry name" value="TRANSPOSASE"/>
    <property type="match status" value="1"/>
</dbReference>
<dbReference type="GO" id="GO:0003677">
    <property type="term" value="F:DNA binding"/>
    <property type="evidence" value="ECO:0007669"/>
    <property type="project" value="InterPro"/>
</dbReference>
<dbReference type="InterPro" id="IPR047650">
    <property type="entry name" value="Transpos_IS110"/>
</dbReference>
<organism evidence="2">
    <name type="scientific">hydrothermal vent metagenome</name>
    <dbReference type="NCBI Taxonomy" id="652676"/>
    <lineage>
        <taxon>unclassified sequences</taxon>
        <taxon>metagenomes</taxon>
        <taxon>ecological metagenomes</taxon>
    </lineage>
</organism>
<dbReference type="PANTHER" id="PTHR33055">
    <property type="entry name" value="TRANSPOSASE FOR INSERTION SEQUENCE ELEMENT IS1111A"/>
    <property type="match status" value="1"/>
</dbReference>
<proteinExistence type="predicted"/>
<name>A0A3B0T742_9ZZZZ</name>
<protein>
    <submittedName>
        <fullName evidence="2">Mobile element protein</fullName>
    </submittedName>
</protein>
<sequence length="106" mass="12485">MKKQQIEFEQIIERGCGIDVHKKIIVVTIRGTGIKEQTKTYDGFTLSIEKMRDWLKSLNITHVAMESTGVYWKPIYNILEDNFEILLVNARHIKNVPGRKKERQKR</sequence>
<accession>A0A3B0T742</accession>
<evidence type="ECO:0000313" key="2">
    <source>
        <dbReference type="EMBL" id="VAW11883.1"/>
    </source>
</evidence>
<gene>
    <name evidence="2" type="ORF">MNBD_BACTEROID03-2633</name>
</gene>